<dbReference type="NCBIfam" id="NF038032">
    <property type="entry name" value="CehA_McbA_metalo"/>
    <property type="match status" value="1"/>
</dbReference>
<evidence type="ECO:0000313" key="3">
    <source>
        <dbReference type="EMBL" id="NYI06370.1"/>
    </source>
</evidence>
<reference evidence="3 4" key="1">
    <citation type="submission" date="2020-07" db="EMBL/GenBank/DDBJ databases">
        <title>Sequencing the genomes of 1000 actinobacteria strains.</title>
        <authorList>
            <person name="Klenk H.-P."/>
        </authorList>
    </citation>
    <scope>NUCLEOTIDE SEQUENCE [LARGE SCALE GENOMIC DNA]</scope>
    <source>
        <strain evidence="3 4">DSM 42178</strain>
    </source>
</reference>
<dbReference type="SUPFAM" id="SSF89550">
    <property type="entry name" value="PHP domain-like"/>
    <property type="match status" value="1"/>
</dbReference>
<dbReference type="SMART" id="SM00481">
    <property type="entry name" value="POLIIIAc"/>
    <property type="match status" value="1"/>
</dbReference>
<feature type="compositionally biased region" description="Basic residues" evidence="1">
    <location>
        <begin position="10"/>
        <end position="19"/>
    </location>
</feature>
<dbReference type="InterPro" id="IPR003141">
    <property type="entry name" value="Pol/His_phosphatase_N"/>
</dbReference>
<name>A0A852ZYR3_9ACTN</name>
<comment type="caution">
    <text evidence="3">The sequence shown here is derived from an EMBL/GenBank/DDBJ whole genome shotgun (WGS) entry which is preliminary data.</text>
</comment>
<dbReference type="InterPro" id="IPR022028">
    <property type="entry name" value="DUF3604"/>
</dbReference>
<protein>
    <recommendedName>
        <fullName evidence="2">Polymerase/histidinol phosphatase N-terminal domain-containing protein</fullName>
    </recommendedName>
</protein>
<dbReference type="InterPro" id="IPR016195">
    <property type="entry name" value="Pol/histidinol_Pase-like"/>
</dbReference>
<evidence type="ECO:0000256" key="1">
    <source>
        <dbReference type="SAM" id="MobiDB-lite"/>
    </source>
</evidence>
<sequence length="435" mass="46359">MEPHHADHVHGHHHNRHDHHSGPSHAGPASAAPGTSRRAVLAGLGGLGGLLIAAGAADSARAAATRTASAAHTTSATPRAGAARTSLLSQGTTLVHADMHNHTLMSDGDGSPEAAFASMRDAGLDVAALTDHSTLFSIEGLSGSEWSRTGQLADAANDPGRYTAIRGFEWSHPLLGHANVWFTDDWVDLWGAASMSGLYDWLGSRQAVASFNHPGREVLRFDGFRYSAAVRDQMVGLEMFNRGDDYLFEGWSNGVSSPLVSCLNAGWRTGLSGVTDEHGTDWGFPEGKGRSGLWVTENTRQGVFEAMRARRFFATRVSGLRLDATANDVRMGGVLPLARGDVRFAVDIDRGPEWLGRPLHVQVLRPGNSVPTVVDVIETVAGQLTTFTVPLDVADGNWVVLRVSDPTQANGTPGPAGHPCNDWGVAYASPWWLQP</sequence>
<dbReference type="InterPro" id="IPR006311">
    <property type="entry name" value="TAT_signal"/>
</dbReference>
<dbReference type="AlphaFoldDB" id="A0A852ZYR3"/>
<dbReference type="EMBL" id="JACBZD010000001">
    <property type="protein sequence ID" value="NYI06370.1"/>
    <property type="molecule type" value="Genomic_DNA"/>
</dbReference>
<accession>A0A852ZYR3</accession>
<dbReference type="Gene3D" id="3.20.20.140">
    <property type="entry name" value="Metal-dependent hydrolases"/>
    <property type="match status" value="1"/>
</dbReference>
<evidence type="ECO:0000259" key="2">
    <source>
        <dbReference type="SMART" id="SM00481"/>
    </source>
</evidence>
<keyword evidence="4" id="KW-1185">Reference proteome</keyword>
<feature type="compositionally biased region" description="Low complexity" evidence="1">
    <location>
        <begin position="23"/>
        <end position="35"/>
    </location>
</feature>
<evidence type="ECO:0000313" key="4">
    <source>
        <dbReference type="Proteomes" id="UP000567795"/>
    </source>
</evidence>
<dbReference type="Pfam" id="PF12228">
    <property type="entry name" value="DUF3604"/>
    <property type="match status" value="1"/>
</dbReference>
<dbReference type="RefSeq" id="WP_179814962.1">
    <property type="nucleotide sequence ID" value="NZ_JACBZD010000001.1"/>
</dbReference>
<dbReference type="PROSITE" id="PS51318">
    <property type="entry name" value="TAT"/>
    <property type="match status" value="1"/>
</dbReference>
<gene>
    <name evidence="3" type="ORF">FHU37_003313</name>
</gene>
<dbReference type="Proteomes" id="UP000567795">
    <property type="component" value="Unassembled WGS sequence"/>
</dbReference>
<feature type="region of interest" description="Disordered" evidence="1">
    <location>
        <begin position="1"/>
        <end position="35"/>
    </location>
</feature>
<feature type="domain" description="Polymerase/histidinol phosphatase N-terminal" evidence="2">
    <location>
        <begin position="97"/>
        <end position="174"/>
    </location>
</feature>
<organism evidence="3 4">
    <name type="scientific">Allostreptomyces psammosilenae</name>
    <dbReference type="NCBI Taxonomy" id="1892865"/>
    <lineage>
        <taxon>Bacteria</taxon>
        <taxon>Bacillati</taxon>
        <taxon>Actinomycetota</taxon>
        <taxon>Actinomycetes</taxon>
        <taxon>Kitasatosporales</taxon>
        <taxon>Streptomycetaceae</taxon>
        <taxon>Allostreptomyces</taxon>
    </lineage>
</organism>
<proteinExistence type="predicted"/>